<evidence type="ECO:0000259" key="12">
    <source>
        <dbReference type="Pfam" id="PF00156"/>
    </source>
</evidence>
<evidence type="ECO:0000256" key="7">
    <source>
        <dbReference type="ARBA" id="ARBA00022490"/>
    </source>
</evidence>
<dbReference type="HAMAP" id="MF_00004">
    <property type="entry name" value="Aden_phosphoribosyltr"/>
    <property type="match status" value="1"/>
</dbReference>
<evidence type="ECO:0000256" key="6">
    <source>
        <dbReference type="ARBA" id="ARBA00011893"/>
    </source>
</evidence>
<keyword evidence="8 11" id="KW-0328">Glycosyltransferase</keyword>
<evidence type="ECO:0000256" key="9">
    <source>
        <dbReference type="ARBA" id="ARBA00022679"/>
    </source>
</evidence>
<gene>
    <name evidence="11" type="primary">apt</name>
    <name evidence="13" type="ORF">HJG52_03355</name>
</gene>
<dbReference type="GO" id="GO:0016208">
    <property type="term" value="F:AMP binding"/>
    <property type="evidence" value="ECO:0007669"/>
    <property type="project" value="TreeGrafter"/>
</dbReference>
<reference evidence="13 14" key="1">
    <citation type="submission" date="2020-04" db="EMBL/GenBank/DDBJ databases">
        <title>Knoellia sp. isolate from air conditioner.</title>
        <authorList>
            <person name="Chea S."/>
            <person name="Kim D.-U."/>
        </authorList>
    </citation>
    <scope>NUCLEOTIDE SEQUENCE [LARGE SCALE GENOMIC DNA]</scope>
    <source>
        <strain evidence="13 14">DB2414S</strain>
    </source>
</reference>
<dbReference type="GO" id="GO:0044209">
    <property type="term" value="P:AMP salvage"/>
    <property type="evidence" value="ECO:0007669"/>
    <property type="project" value="UniProtKB-UniRule"/>
</dbReference>
<evidence type="ECO:0000256" key="4">
    <source>
        <dbReference type="ARBA" id="ARBA00004659"/>
    </source>
</evidence>
<feature type="domain" description="Phosphoribosyltransferase" evidence="12">
    <location>
        <begin position="35"/>
        <end position="152"/>
    </location>
</feature>
<dbReference type="FunFam" id="3.40.50.2020:FF:000021">
    <property type="entry name" value="Adenine phosphoribosyltransferase"/>
    <property type="match status" value="1"/>
</dbReference>
<dbReference type="GO" id="GO:0005737">
    <property type="term" value="C:cytoplasm"/>
    <property type="evidence" value="ECO:0007669"/>
    <property type="project" value="UniProtKB-SubCell"/>
</dbReference>
<keyword evidence="9 11" id="KW-0808">Transferase</keyword>
<dbReference type="RefSeq" id="WP_171242115.1">
    <property type="nucleotide sequence ID" value="NZ_JABEPQ010000001.1"/>
</dbReference>
<dbReference type="InterPro" id="IPR050054">
    <property type="entry name" value="UPRTase/APRTase"/>
</dbReference>
<keyword evidence="7 11" id="KW-0963">Cytoplasm</keyword>
<name>A0A849HCK3_9MICO</name>
<dbReference type="NCBIfam" id="NF002636">
    <property type="entry name" value="PRK02304.1-5"/>
    <property type="match status" value="1"/>
</dbReference>
<evidence type="ECO:0000256" key="11">
    <source>
        <dbReference type="HAMAP-Rule" id="MF_00004"/>
    </source>
</evidence>
<dbReference type="UniPathway" id="UPA00588">
    <property type="reaction ID" value="UER00646"/>
</dbReference>
<dbReference type="EMBL" id="JABEPQ010000001">
    <property type="protein sequence ID" value="NNM45042.1"/>
    <property type="molecule type" value="Genomic_DNA"/>
</dbReference>
<evidence type="ECO:0000256" key="1">
    <source>
        <dbReference type="ARBA" id="ARBA00000868"/>
    </source>
</evidence>
<dbReference type="AlphaFoldDB" id="A0A849HCK3"/>
<comment type="catalytic activity">
    <reaction evidence="1 11">
        <text>AMP + diphosphate = 5-phospho-alpha-D-ribose 1-diphosphate + adenine</text>
        <dbReference type="Rhea" id="RHEA:16609"/>
        <dbReference type="ChEBI" id="CHEBI:16708"/>
        <dbReference type="ChEBI" id="CHEBI:33019"/>
        <dbReference type="ChEBI" id="CHEBI:58017"/>
        <dbReference type="ChEBI" id="CHEBI:456215"/>
        <dbReference type="EC" id="2.4.2.7"/>
    </reaction>
</comment>
<evidence type="ECO:0000256" key="10">
    <source>
        <dbReference type="ARBA" id="ARBA00022726"/>
    </source>
</evidence>
<comment type="pathway">
    <text evidence="4 11">Purine metabolism; AMP biosynthesis via salvage pathway; AMP from adenine: step 1/1.</text>
</comment>
<dbReference type="NCBIfam" id="NF002634">
    <property type="entry name" value="PRK02304.1-3"/>
    <property type="match status" value="1"/>
</dbReference>
<comment type="subunit">
    <text evidence="11">Homodimer.</text>
</comment>
<dbReference type="InterPro" id="IPR005764">
    <property type="entry name" value="Ade_phspho_trans"/>
</dbReference>
<dbReference type="Proteomes" id="UP000588586">
    <property type="component" value="Unassembled WGS sequence"/>
</dbReference>
<evidence type="ECO:0000256" key="5">
    <source>
        <dbReference type="ARBA" id="ARBA00008391"/>
    </source>
</evidence>
<dbReference type="GO" id="GO:0006168">
    <property type="term" value="P:adenine salvage"/>
    <property type="evidence" value="ECO:0007669"/>
    <property type="project" value="InterPro"/>
</dbReference>
<dbReference type="Gene3D" id="3.40.50.2020">
    <property type="match status" value="1"/>
</dbReference>
<dbReference type="GO" id="GO:0002055">
    <property type="term" value="F:adenine binding"/>
    <property type="evidence" value="ECO:0007669"/>
    <property type="project" value="TreeGrafter"/>
</dbReference>
<dbReference type="PANTHER" id="PTHR32315:SF3">
    <property type="entry name" value="ADENINE PHOSPHORIBOSYLTRANSFERASE"/>
    <property type="match status" value="1"/>
</dbReference>
<dbReference type="GO" id="GO:0003999">
    <property type="term" value="F:adenine phosphoribosyltransferase activity"/>
    <property type="evidence" value="ECO:0007669"/>
    <property type="project" value="UniProtKB-UniRule"/>
</dbReference>
<evidence type="ECO:0000256" key="2">
    <source>
        <dbReference type="ARBA" id="ARBA00003968"/>
    </source>
</evidence>
<evidence type="ECO:0000256" key="3">
    <source>
        <dbReference type="ARBA" id="ARBA00004496"/>
    </source>
</evidence>
<comment type="caution">
    <text evidence="13">The sequence shown here is derived from an EMBL/GenBank/DDBJ whole genome shotgun (WGS) entry which is preliminary data.</text>
</comment>
<keyword evidence="14" id="KW-1185">Reference proteome</keyword>
<dbReference type="Pfam" id="PF00156">
    <property type="entry name" value="Pribosyltran"/>
    <property type="match status" value="1"/>
</dbReference>
<organism evidence="13 14">
    <name type="scientific">Knoellia koreensis</name>
    <dbReference type="NCBI Taxonomy" id="2730921"/>
    <lineage>
        <taxon>Bacteria</taxon>
        <taxon>Bacillati</taxon>
        <taxon>Actinomycetota</taxon>
        <taxon>Actinomycetes</taxon>
        <taxon>Micrococcales</taxon>
        <taxon>Intrasporangiaceae</taxon>
        <taxon>Knoellia</taxon>
    </lineage>
</organism>
<keyword evidence="10 11" id="KW-0660">Purine salvage</keyword>
<dbReference type="InterPro" id="IPR000836">
    <property type="entry name" value="PRTase_dom"/>
</dbReference>
<dbReference type="NCBIfam" id="TIGR01090">
    <property type="entry name" value="apt"/>
    <property type="match status" value="1"/>
</dbReference>
<sequence length="177" mass="18837">MSTLTERVTATLRDIPDFPATGVVFKDITPVLADGQLFADVLGDMAQRWRGQVDVVTGIEARGFVFGAALALELGTGFVPIRKAGKLPGPTVALSYDLEYGSATIEVHDDSFHPGQRVLVVDDVLATGGTAEAACRLVEQLGATVVAFETLVELAFLHGRDRLTGRDVRTLVVVDGE</sequence>
<protein>
    <recommendedName>
        <fullName evidence="6 11">Adenine phosphoribosyltransferase</fullName>
        <shortName evidence="11">APRT</shortName>
        <ecNumber evidence="6 11">2.4.2.7</ecNumber>
    </recommendedName>
</protein>
<evidence type="ECO:0000313" key="13">
    <source>
        <dbReference type="EMBL" id="NNM45042.1"/>
    </source>
</evidence>
<dbReference type="CDD" id="cd06223">
    <property type="entry name" value="PRTases_typeI"/>
    <property type="match status" value="1"/>
</dbReference>
<accession>A0A849HCK3</accession>
<comment type="function">
    <text evidence="2 11">Catalyzes a salvage reaction resulting in the formation of AMP, that is energically less costly than de novo synthesis.</text>
</comment>
<dbReference type="SUPFAM" id="SSF53271">
    <property type="entry name" value="PRTase-like"/>
    <property type="match status" value="1"/>
</dbReference>
<proteinExistence type="inferred from homology"/>
<dbReference type="GO" id="GO:0006166">
    <property type="term" value="P:purine ribonucleoside salvage"/>
    <property type="evidence" value="ECO:0007669"/>
    <property type="project" value="UniProtKB-UniRule"/>
</dbReference>
<comment type="similarity">
    <text evidence="5 11">Belongs to the purine/pyrimidine phosphoribosyltransferase family.</text>
</comment>
<dbReference type="InterPro" id="IPR029057">
    <property type="entry name" value="PRTase-like"/>
</dbReference>
<dbReference type="PANTHER" id="PTHR32315">
    <property type="entry name" value="ADENINE PHOSPHORIBOSYLTRANSFERASE"/>
    <property type="match status" value="1"/>
</dbReference>
<dbReference type="EC" id="2.4.2.7" evidence="6 11"/>
<evidence type="ECO:0000313" key="14">
    <source>
        <dbReference type="Proteomes" id="UP000588586"/>
    </source>
</evidence>
<comment type="subcellular location">
    <subcellularLocation>
        <location evidence="3 11">Cytoplasm</location>
    </subcellularLocation>
</comment>
<evidence type="ECO:0000256" key="8">
    <source>
        <dbReference type="ARBA" id="ARBA00022676"/>
    </source>
</evidence>